<evidence type="ECO:0000313" key="8">
    <source>
        <dbReference type="Proteomes" id="UP000249056"/>
    </source>
</evidence>
<evidence type="ECO:0000256" key="4">
    <source>
        <dbReference type="ARBA" id="ARBA00022989"/>
    </source>
</evidence>
<dbReference type="Proteomes" id="UP000249056">
    <property type="component" value="Unassembled WGS sequence"/>
</dbReference>
<name>A0A395IQB6_9HELO</name>
<organism evidence="7 8">
    <name type="scientific">Monilinia fructigena</name>
    <dbReference type="NCBI Taxonomy" id="38457"/>
    <lineage>
        <taxon>Eukaryota</taxon>
        <taxon>Fungi</taxon>
        <taxon>Dikarya</taxon>
        <taxon>Ascomycota</taxon>
        <taxon>Pezizomycotina</taxon>
        <taxon>Leotiomycetes</taxon>
        <taxon>Helotiales</taxon>
        <taxon>Sclerotiniaceae</taxon>
        <taxon>Monilinia</taxon>
    </lineage>
</organism>
<evidence type="ECO:0000256" key="1">
    <source>
        <dbReference type="ARBA" id="ARBA00004141"/>
    </source>
</evidence>
<proteinExistence type="inferred from homology"/>
<sequence length="194" mass="21672">MLGWYQAKLAARPVLTQSVTSAILFATGDVLAQQLVEKKGIKEHEIARTGRMALYGGAIFGPIATNWFKFLQNNVVLKNKNLEMAARVAADQCIVAPLNLGLFLTTMSVLEGTDPKKKLEANYSTALQKNYMIWPAVQAVNFKLVPLEHRVLVVNIVSLGWNCYLSYLNGRKSDVTVEKVVEKSRSFEKVQTWL</sequence>
<dbReference type="PANTHER" id="PTHR11266:SF17">
    <property type="entry name" value="PROTEIN MPV17"/>
    <property type="match status" value="1"/>
</dbReference>
<dbReference type="AlphaFoldDB" id="A0A395IQB6"/>
<protein>
    <submittedName>
        <fullName evidence="7">Uncharacterized protein</fullName>
    </submittedName>
</protein>
<dbReference type="PANTHER" id="PTHR11266">
    <property type="entry name" value="PEROXISOMAL MEMBRANE PROTEIN 2, PXMP2 MPV17"/>
    <property type="match status" value="1"/>
</dbReference>
<gene>
    <name evidence="7" type="ORF">DID88_005045</name>
</gene>
<evidence type="ECO:0000256" key="2">
    <source>
        <dbReference type="ARBA" id="ARBA00006824"/>
    </source>
</evidence>
<dbReference type="OrthoDB" id="430207at2759"/>
<keyword evidence="5" id="KW-0472">Membrane</keyword>
<dbReference type="EMBL" id="QKRW01000024">
    <property type="protein sequence ID" value="RAL62480.1"/>
    <property type="molecule type" value="Genomic_DNA"/>
</dbReference>
<dbReference type="InterPro" id="IPR007248">
    <property type="entry name" value="Mpv17_PMP22"/>
</dbReference>
<comment type="similarity">
    <text evidence="2 6">Belongs to the peroxisomal membrane protein PXMP2/4 family.</text>
</comment>
<comment type="caution">
    <text evidence="7">The sequence shown here is derived from an EMBL/GenBank/DDBJ whole genome shotgun (WGS) entry which is preliminary data.</text>
</comment>
<dbReference type="GO" id="GO:0005739">
    <property type="term" value="C:mitochondrion"/>
    <property type="evidence" value="ECO:0007669"/>
    <property type="project" value="TreeGrafter"/>
</dbReference>
<keyword evidence="3" id="KW-0812">Transmembrane</keyword>
<evidence type="ECO:0000256" key="5">
    <source>
        <dbReference type="ARBA" id="ARBA00023136"/>
    </source>
</evidence>
<dbReference type="GO" id="GO:0016020">
    <property type="term" value="C:membrane"/>
    <property type="evidence" value="ECO:0007669"/>
    <property type="project" value="UniProtKB-SubCell"/>
</dbReference>
<keyword evidence="4" id="KW-1133">Transmembrane helix</keyword>
<dbReference type="Pfam" id="PF04117">
    <property type="entry name" value="Mpv17_PMP22"/>
    <property type="match status" value="1"/>
</dbReference>
<accession>A0A395IQB6</accession>
<keyword evidence="8" id="KW-1185">Reference proteome</keyword>
<evidence type="ECO:0000313" key="7">
    <source>
        <dbReference type="EMBL" id="RAL62480.1"/>
    </source>
</evidence>
<comment type="subcellular location">
    <subcellularLocation>
        <location evidence="1">Membrane</location>
        <topology evidence="1">Multi-pass membrane protein</topology>
    </subcellularLocation>
</comment>
<evidence type="ECO:0000256" key="6">
    <source>
        <dbReference type="RuleBase" id="RU363053"/>
    </source>
</evidence>
<evidence type="ECO:0000256" key="3">
    <source>
        <dbReference type="ARBA" id="ARBA00022692"/>
    </source>
</evidence>
<reference evidence="7 8" key="1">
    <citation type="submission" date="2018-06" db="EMBL/GenBank/DDBJ databases">
        <title>Genome Sequence of the Brown Rot Fungal Pathogen Monilinia fructigena.</title>
        <authorList>
            <person name="Landi L."/>
            <person name="De Miccolis Angelini R.M."/>
            <person name="Pollastro S."/>
            <person name="Abate D."/>
            <person name="Faretra F."/>
            <person name="Romanazzi G."/>
        </authorList>
    </citation>
    <scope>NUCLEOTIDE SEQUENCE [LARGE SCALE GENOMIC DNA]</scope>
    <source>
        <strain evidence="7 8">Mfrg269</strain>
    </source>
</reference>